<dbReference type="OrthoDB" id="6692273at2"/>
<gene>
    <name evidence="1" type="ORF">DEVEQU_01106</name>
</gene>
<evidence type="ECO:0000313" key="2">
    <source>
        <dbReference type="Proteomes" id="UP000268844"/>
    </source>
</evidence>
<dbReference type="AlphaFoldDB" id="A0A3S4D455"/>
<organism evidence="1 2">
    <name type="scientific">Devosia equisanguinis</name>
    <dbReference type="NCBI Taxonomy" id="2490941"/>
    <lineage>
        <taxon>Bacteria</taxon>
        <taxon>Pseudomonadati</taxon>
        <taxon>Pseudomonadota</taxon>
        <taxon>Alphaproteobacteria</taxon>
        <taxon>Hyphomicrobiales</taxon>
        <taxon>Devosiaceae</taxon>
        <taxon>Devosia</taxon>
    </lineage>
</organism>
<accession>A0A3S4D455</accession>
<proteinExistence type="predicted"/>
<dbReference type="Proteomes" id="UP000268844">
    <property type="component" value="Unassembled WGS sequence"/>
</dbReference>
<keyword evidence="2" id="KW-1185">Reference proteome</keyword>
<dbReference type="EMBL" id="UZWD01000017">
    <property type="protein sequence ID" value="VDS03977.1"/>
    <property type="molecule type" value="Genomic_DNA"/>
</dbReference>
<protein>
    <submittedName>
        <fullName evidence="1">Uncharacterized protein</fullName>
    </submittedName>
</protein>
<reference evidence="1 2" key="1">
    <citation type="submission" date="2018-12" db="EMBL/GenBank/DDBJ databases">
        <authorList>
            <person name="Criscuolo A."/>
        </authorList>
    </citation>
    <scope>NUCLEOTIDE SEQUENCE [LARGE SCALE GENOMIC DNA]</scope>
    <source>
        <strain evidence="1">ACIP1116281</strain>
    </source>
</reference>
<sequence>MEIIRSGECGNSPKNAFVEAFIIALIGGKVPPEMLSDDADLPSSPWSTASALRISHAISHGRVGAGNGVVTEGGKTLGFAVVLEFANTKGDRVRSARLYRDG</sequence>
<dbReference type="RefSeq" id="WP_126149563.1">
    <property type="nucleotide sequence ID" value="NZ_JBHTMH010000001.1"/>
</dbReference>
<evidence type="ECO:0000313" key="1">
    <source>
        <dbReference type="EMBL" id="VDS03977.1"/>
    </source>
</evidence>
<name>A0A3S4D455_9HYPH</name>